<dbReference type="Proteomes" id="UP000476934">
    <property type="component" value="Unassembled WGS sequence"/>
</dbReference>
<name>A0A6M0P7F5_9BACI</name>
<feature type="signal peptide" evidence="1">
    <location>
        <begin position="1"/>
        <end position="24"/>
    </location>
</feature>
<sequence length="236" mass="25748">MKRKIFSTLALVVLMFVVTIPANANENVGETSNLERMEEKIDNTVVITDKKTNKKFVQKAKNLIDNKTAKFNIEINKIQFSETKLIKYSDGDITYYMVSMPVKLQDSHELSNASIIFKKDGSFVSTTEFYLTKNQNGNFRIAEYTDGNETAIKDTEYKFETAEEFRANQQLILTKGFNINKLASCLGISSALAGAIASVCAVACAVTAGAGCIACLGLAAGFNIGGSAACIKSAWK</sequence>
<evidence type="ECO:0000313" key="2">
    <source>
        <dbReference type="EMBL" id="NEY20491.1"/>
    </source>
</evidence>
<comment type="caution">
    <text evidence="2">The sequence shown here is derived from an EMBL/GenBank/DDBJ whole genome shotgun (WGS) entry which is preliminary data.</text>
</comment>
<dbReference type="EMBL" id="JAAIWK010000017">
    <property type="protein sequence ID" value="NEY20491.1"/>
    <property type="molecule type" value="Genomic_DNA"/>
</dbReference>
<feature type="chain" id="PRO_5026835752" evidence="1">
    <location>
        <begin position="25"/>
        <end position="236"/>
    </location>
</feature>
<proteinExistence type="predicted"/>
<dbReference type="RefSeq" id="WP_163173922.1">
    <property type="nucleotide sequence ID" value="NZ_JAAIWK010000017.1"/>
</dbReference>
<reference evidence="2 3" key="1">
    <citation type="submission" date="2020-03" db="EMBL/GenBank/DDBJ databases">
        <title>Bacillus aquiflavi sp. nov., isolated from yellow water of strong flavor Chinese baijiu in Yibin region of China.</title>
        <authorList>
            <person name="Xie J."/>
        </authorList>
    </citation>
    <scope>NUCLEOTIDE SEQUENCE [LARGE SCALE GENOMIC DNA]</scope>
    <source>
        <strain evidence="2 3">Gsoil 114</strain>
    </source>
</reference>
<dbReference type="AlphaFoldDB" id="A0A6M0P7F5"/>
<organism evidence="2 3">
    <name type="scientific">Heyndrickxia ginsengihumi</name>
    <dbReference type="NCBI Taxonomy" id="363870"/>
    <lineage>
        <taxon>Bacteria</taxon>
        <taxon>Bacillati</taxon>
        <taxon>Bacillota</taxon>
        <taxon>Bacilli</taxon>
        <taxon>Bacillales</taxon>
        <taxon>Bacillaceae</taxon>
        <taxon>Heyndrickxia</taxon>
    </lineage>
</organism>
<evidence type="ECO:0000313" key="3">
    <source>
        <dbReference type="Proteomes" id="UP000476934"/>
    </source>
</evidence>
<gene>
    <name evidence="2" type="ORF">G4D61_11040</name>
</gene>
<evidence type="ECO:0000256" key="1">
    <source>
        <dbReference type="SAM" id="SignalP"/>
    </source>
</evidence>
<accession>A0A6M0P7F5</accession>
<keyword evidence="1" id="KW-0732">Signal</keyword>
<keyword evidence="3" id="KW-1185">Reference proteome</keyword>
<protein>
    <submittedName>
        <fullName evidence="2">Uncharacterized protein</fullName>
    </submittedName>
</protein>